<accession>X1Q077</accession>
<sequence length="257" mass="30231">NSKAWGFRREMYKRVDFVVCSNAYTQEWTKEWIGGDPRKVVECIPPLNFKIADGIPPQEEKHEIVFISRMIDYKRPLDILEIAIRVDPTLTVNYIGAHSALNKKVFEVARRKGIRINFYDAIAEEEKFKIIKQSKFMVFPSRFEGYGLPPGEALYCKKPCVAYDIPVLKNNYKDMLEFAEERNTLDLCEKAKRLLDDPEYRKRRGEEGREFIKDRLSFEACEKSYMPIMPPVRISFFIIVFEGDDYLEACLKQLYPH</sequence>
<evidence type="ECO:0000259" key="1">
    <source>
        <dbReference type="Pfam" id="PF00534"/>
    </source>
</evidence>
<dbReference type="Pfam" id="PF00534">
    <property type="entry name" value="Glycos_transf_1"/>
    <property type="match status" value="1"/>
</dbReference>
<reference evidence="2" key="1">
    <citation type="journal article" date="2014" name="Front. Microbiol.">
        <title>High frequency of phylogenetically diverse reductive dehalogenase-homologous genes in deep subseafloor sedimentary metagenomes.</title>
        <authorList>
            <person name="Kawai M."/>
            <person name="Futagami T."/>
            <person name="Toyoda A."/>
            <person name="Takaki Y."/>
            <person name="Nishi S."/>
            <person name="Hori S."/>
            <person name="Arai W."/>
            <person name="Tsubouchi T."/>
            <person name="Morono Y."/>
            <person name="Uchiyama I."/>
            <person name="Ito T."/>
            <person name="Fujiyama A."/>
            <person name="Inagaki F."/>
            <person name="Takami H."/>
        </authorList>
    </citation>
    <scope>NUCLEOTIDE SEQUENCE</scope>
    <source>
        <strain evidence="2">Expedition CK06-06</strain>
    </source>
</reference>
<comment type="caution">
    <text evidence="2">The sequence shown here is derived from an EMBL/GenBank/DDBJ whole genome shotgun (WGS) entry which is preliminary data.</text>
</comment>
<proteinExistence type="predicted"/>
<dbReference type="AlphaFoldDB" id="X1Q077"/>
<protein>
    <recommendedName>
        <fullName evidence="1">Glycosyl transferase family 1 domain-containing protein</fullName>
    </recommendedName>
</protein>
<dbReference type="Gene3D" id="3.40.50.2000">
    <property type="entry name" value="Glycogen Phosphorylase B"/>
    <property type="match status" value="1"/>
</dbReference>
<gene>
    <name evidence="2" type="ORF">S06H3_46899</name>
</gene>
<dbReference type="PANTHER" id="PTHR12526">
    <property type="entry name" value="GLYCOSYLTRANSFERASE"/>
    <property type="match status" value="1"/>
</dbReference>
<feature type="domain" description="Glycosyl transferase family 1" evidence="1">
    <location>
        <begin position="56"/>
        <end position="210"/>
    </location>
</feature>
<dbReference type="CDD" id="cd03801">
    <property type="entry name" value="GT4_PimA-like"/>
    <property type="match status" value="1"/>
</dbReference>
<feature type="non-terminal residue" evidence="2">
    <location>
        <position position="257"/>
    </location>
</feature>
<dbReference type="EMBL" id="BARV01029410">
    <property type="protein sequence ID" value="GAI44485.1"/>
    <property type="molecule type" value="Genomic_DNA"/>
</dbReference>
<evidence type="ECO:0000313" key="2">
    <source>
        <dbReference type="EMBL" id="GAI44485.1"/>
    </source>
</evidence>
<name>X1Q077_9ZZZZ</name>
<organism evidence="2">
    <name type="scientific">marine sediment metagenome</name>
    <dbReference type="NCBI Taxonomy" id="412755"/>
    <lineage>
        <taxon>unclassified sequences</taxon>
        <taxon>metagenomes</taxon>
        <taxon>ecological metagenomes</taxon>
    </lineage>
</organism>
<feature type="non-terminal residue" evidence="2">
    <location>
        <position position="1"/>
    </location>
</feature>
<dbReference type="GO" id="GO:0016757">
    <property type="term" value="F:glycosyltransferase activity"/>
    <property type="evidence" value="ECO:0007669"/>
    <property type="project" value="InterPro"/>
</dbReference>
<dbReference type="SUPFAM" id="SSF53756">
    <property type="entry name" value="UDP-Glycosyltransferase/glycogen phosphorylase"/>
    <property type="match status" value="1"/>
</dbReference>
<dbReference type="InterPro" id="IPR001296">
    <property type="entry name" value="Glyco_trans_1"/>
</dbReference>